<dbReference type="InterPro" id="IPR042236">
    <property type="entry name" value="PI3K_accessory_sf"/>
</dbReference>
<dbReference type="EC" id="2.7.1.137" evidence="4 15"/>
<feature type="region of interest" description="Disordered" evidence="16">
    <location>
        <begin position="315"/>
        <end position="337"/>
    </location>
</feature>
<dbReference type="GO" id="GO:0051365">
    <property type="term" value="P:cellular response to potassium ion starvation"/>
    <property type="evidence" value="ECO:0007669"/>
    <property type="project" value="EnsemblFungi"/>
</dbReference>
<evidence type="ECO:0000256" key="14">
    <source>
        <dbReference type="ARBA" id="ARBA00041128"/>
    </source>
</evidence>
<dbReference type="OMA" id="NISIRAY"/>
<dbReference type="GO" id="GO:0034272">
    <property type="term" value="C:phosphatidylinositol 3-kinase complex, class III, type II"/>
    <property type="evidence" value="ECO:0007669"/>
    <property type="project" value="EnsemblFungi"/>
</dbReference>
<feature type="domain" description="PIK helical" evidence="18">
    <location>
        <begin position="386"/>
        <end position="616"/>
    </location>
</feature>
<evidence type="ECO:0000256" key="6">
    <source>
        <dbReference type="ARBA" id="ARBA00022741"/>
    </source>
</evidence>
<dbReference type="GO" id="GO:0000045">
    <property type="term" value="P:autophagosome assembly"/>
    <property type="evidence" value="ECO:0007669"/>
    <property type="project" value="TreeGrafter"/>
</dbReference>
<evidence type="ECO:0000259" key="18">
    <source>
        <dbReference type="PROSITE" id="PS51545"/>
    </source>
</evidence>
<dbReference type="InterPro" id="IPR036940">
    <property type="entry name" value="PI3/4_kinase_cat_sf"/>
</dbReference>
<evidence type="ECO:0000256" key="8">
    <source>
        <dbReference type="ARBA" id="ARBA00022777"/>
    </source>
</evidence>
<organism evidence="20 21">
    <name type="scientific">Tetrapisispora phaffii (strain ATCC 24235 / CBS 4417 / NBRC 1672 / NRRL Y-8282 / UCD 70-5)</name>
    <name type="common">Yeast</name>
    <name type="synonym">Fabospora phaffii</name>
    <dbReference type="NCBI Taxonomy" id="1071381"/>
    <lineage>
        <taxon>Eukaryota</taxon>
        <taxon>Fungi</taxon>
        <taxon>Dikarya</taxon>
        <taxon>Ascomycota</taxon>
        <taxon>Saccharomycotina</taxon>
        <taxon>Saccharomycetes</taxon>
        <taxon>Saccharomycetales</taxon>
        <taxon>Saccharomycetaceae</taxon>
        <taxon>Tetrapisispora</taxon>
    </lineage>
</organism>
<dbReference type="InterPro" id="IPR000403">
    <property type="entry name" value="PI3/4_kinase_cat_dom"/>
</dbReference>
<dbReference type="CDD" id="cd00896">
    <property type="entry name" value="PI3Kc_III"/>
    <property type="match status" value="1"/>
</dbReference>
<dbReference type="FunFam" id="1.10.1070.11:FF:000002">
    <property type="entry name" value="Phosphatidylinositol 3-kinase catalytic subunit type 3"/>
    <property type="match status" value="1"/>
</dbReference>
<dbReference type="FunFam" id="3.30.1010.10:FF:000016">
    <property type="entry name" value="Phosphatidylinositol 3-kinase catalytic subunit type 3"/>
    <property type="match status" value="1"/>
</dbReference>
<comment type="catalytic activity">
    <reaction evidence="13">
        <text>a 1,2-diacyl-sn-glycero-3-phospho-(1D-myo-inositol) + ATP = a 1,2-diacyl-sn-glycero-3-phospho-(1D-myo-inositol-3-phosphate) + ADP + H(+)</text>
        <dbReference type="Rhea" id="RHEA:12709"/>
        <dbReference type="ChEBI" id="CHEBI:15378"/>
        <dbReference type="ChEBI" id="CHEBI:30616"/>
        <dbReference type="ChEBI" id="CHEBI:57880"/>
        <dbReference type="ChEBI" id="CHEBI:58088"/>
        <dbReference type="ChEBI" id="CHEBI:456216"/>
        <dbReference type="EC" id="2.7.1.137"/>
    </reaction>
    <physiologicalReaction direction="left-to-right" evidence="13">
        <dbReference type="Rhea" id="RHEA:12710"/>
    </physiologicalReaction>
</comment>
<dbReference type="GO" id="GO:0006897">
    <property type="term" value="P:endocytosis"/>
    <property type="evidence" value="ECO:0007669"/>
    <property type="project" value="TreeGrafter"/>
</dbReference>
<evidence type="ECO:0000256" key="15">
    <source>
        <dbReference type="PIRNR" id="PIRNR000587"/>
    </source>
</evidence>
<dbReference type="SMART" id="SM00146">
    <property type="entry name" value="PI3Kc"/>
    <property type="match status" value="1"/>
</dbReference>
<evidence type="ECO:0000313" key="21">
    <source>
        <dbReference type="Proteomes" id="UP000005666"/>
    </source>
</evidence>
<dbReference type="GO" id="GO:0010008">
    <property type="term" value="C:endosome membrane"/>
    <property type="evidence" value="ECO:0007669"/>
    <property type="project" value="UniProtKB-SubCell"/>
</dbReference>
<dbReference type="InterPro" id="IPR016024">
    <property type="entry name" value="ARM-type_fold"/>
</dbReference>
<evidence type="ECO:0000256" key="9">
    <source>
        <dbReference type="ARBA" id="ARBA00022840"/>
    </source>
</evidence>
<dbReference type="InterPro" id="IPR011009">
    <property type="entry name" value="Kinase-like_dom_sf"/>
</dbReference>
<dbReference type="OrthoDB" id="67688at2759"/>
<evidence type="ECO:0000256" key="5">
    <source>
        <dbReference type="ARBA" id="ARBA00022679"/>
    </source>
</evidence>
<protein>
    <recommendedName>
        <fullName evidence="14 15">Phosphatidylinositol 3-kinase VPS34</fullName>
        <ecNumber evidence="4 15">2.7.1.137</ecNumber>
    </recommendedName>
</protein>
<dbReference type="GO" id="GO:0000407">
    <property type="term" value="C:phagophore assembly site"/>
    <property type="evidence" value="ECO:0007669"/>
    <property type="project" value="EnsemblFungi"/>
</dbReference>
<dbReference type="SUPFAM" id="SSF49562">
    <property type="entry name" value="C2 domain (Calcium/lipid-binding domain, CaLB)"/>
    <property type="match status" value="1"/>
</dbReference>
<evidence type="ECO:0000256" key="7">
    <source>
        <dbReference type="ARBA" id="ARBA00022753"/>
    </source>
</evidence>
<dbReference type="InterPro" id="IPR015433">
    <property type="entry name" value="PI3/4_kinase"/>
</dbReference>
<keyword evidence="6 15" id="KW-0547">Nucleotide-binding</keyword>
<feature type="domain" description="C2 PI3K-type" evidence="19">
    <location>
        <begin position="63"/>
        <end position="235"/>
    </location>
</feature>
<evidence type="ECO:0000256" key="13">
    <source>
        <dbReference type="ARBA" id="ARBA00023985"/>
    </source>
</evidence>
<dbReference type="Pfam" id="PF00613">
    <property type="entry name" value="PI3Ka"/>
    <property type="match status" value="1"/>
</dbReference>
<proteinExistence type="inferred from homology"/>
<evidence type="ECO:0000256" key="1">
    <source>
        <dbReference type="ARBA" id="ARBA00004150"/>
    </source>
</evidence>
<dbReference type="InterPro" id="IPR008290">
    <property type="entry name" value="PI3K_Vps34"/>
</dbReference>
<evidence type="ECO:0000256" key="10">
    <source>
        <dbReference type="ARBA" id="ARBA00023006"/>
    </source>
</evidence>
<dbReference type="EMBL" id="HE612858">
    <property type="protein sequence ID" value="CCE62384.1"/>
    <property type="molecule type" value="Genomic_DNA"/>
</dbReference>
<dbReference type="GO" id="GO:0005524">
    <property type="term" value="F:ATP binding"/>
    <property type="evidence" value="ECO:0007669"/>
    <property type="project" value="UniProtKB-UniRule"/>
</dbReference>
<dbReference type="STRING" id="1071381.G8BRK8"/>
<keyword evidence="5 15" id="KW-0808">Transferase</keyword>
<keyword evidence="10" id="KW-0072">Autophagy</keyword>
<dbReference type="PROSITE" id="PS51547">
    <property type="entry name" value="C2_PI3K"/>
    <property type="match status" value="1"/>
</dbReference>
<dbReference type="InterPro" id="IPR001263">
    <property type="entry name" value="PI3K_accessory_dom"/>
</dbReference>
<dbReference type="PANTHER" id="PTHR10048">
    <property type="entry name" value="PHOSPHATIDYLINOSITOL KINASE"/>
    <property type="match status" value="1"/>
</dbReference>
<dbReference type="SUPFAM" id="SSF48371">
    <property type="entry name" value="ARM repeat"/>
    <property type="match status" value="1"/>
</dbReference>
<dbReference type="SUPFAM" id="SSF56112">
    <property type="entry name" value="Protein kinase-like (PK-like)"/>
    <property type="match status" value="1"/>
</dbReference>
<keyword evidence="9 15" id="KW-0067">ATP-binding</keyword>
<sequence>MNVVGQFHDKVSLNDVENSASATNGNGIKYDSDNENITWNEMNHYNNESKYINEVTFYVSQDLNIPFKVKLNSLEGFKTLLKPSEKILHPELCIIQSNVNTVSELIASVQIFNSDTEQILTLPEFTPYIQFQKQRKWDFTISLPILINQLNLNSKLRIILWEFNGYKKIPFYKIETFVFDQKDNTLKRGLEAIKFDITQKDHCSIITDNKHLNNLNKYLRGEMKAVDWLDKVTLPLIEKQLFKSLRDLPKNTFVLNIEYPTYELPVVYTDRLTVKTQNNPLSLANSELNSSMLQNNYKKNNTNGSNYNRAASKIGSKNEYNTQSVNNTNTGNNTVNNNTMDTLGAKISTGTPYKSTLKFYDPDQYNTDPIEEKYRRLERTTKSTSLDRNLKPDAKKRDYLNKIINYPPGTTLTAHEKGSIWKYRYFLVNNRKALTKLLKSTNLNEEGERTEVLDLMDSWVEIGIDDTIELLGSEYKNISIRAYAVNRLKKATDKELELYLLQLVQAVCFESLTTLTDESNNEYSIVNINSFKNNISNQKKRETENNAHNNKNTLNSDSILKDSEIVISPLAEFLIRRALKNLRLGTYFYWYLKAELADNPSLNNIIESYYARLSSEGRLTLDEQLKFIDILRDCCIQVKKLKDSTKKNELAQHLLSSKLRNHLKRHHVVLPLNPDITVVDVDPEGSRVFKSSLSPLKINLKGVHGEHYSMMFKVGDDLRQDQLIVQIISLMNELLKNENVDLKLLTYKILATNSQEGAIEFIPNETMATILSSYNGIRPYFKAHNFDANESSGVKQVVMDTFVKSCAGYSVITYLLGVGDRHLDNLLITPDGHFFHADFGYVLGQDPKPFPPLMKLPPQIIEAFGGIESANFDKFRSYCFVAYSILRRNAGLILNLFELMKTSNIPDIRIDPEGAVQKVKERFNLDMSEEEATIHFQTLINDSVSAILPIVIDHLHNLAQYWRA</sequence>
<keyword evidence="7" id="KW-0967">Endosome</keyword>
<gene>
    <name evidence="20" type="primary">TPHA0C02310</name>
    <name evidence="20" type="ordered locus">TPHA_0C02310</name>
</gene>
<accession>G8BRK8</accession>
<dbReference type="CDD" id="cd00870">
    <property type="entry name" value="PI3Ka_III"/>
    <property type="match status" value="1"/>
</dbReference>
<evidence type="ECO:0000259" key="17">
    <source>
        <dbReference type="PROSITE" id="PS50290"/>
    </source>
</evidence>
<dbReference type="PROSITE" id="PS00916">
    <property type="entry name" value="PI3_4_KINASE_2"/>
    <property type="match status" value="1"/>
</dbReference>
<dbReference type="Pfam" id="PF00454">
    <property type="entry name" value="PI3_PI4_kinase"/>
    <property type="match status" value="1"/>
</dbReference>
<dbReference type="InterPro" id="IPR035892">
    <property type="entry name" value="C2_domain_sf"/>
</dbReference>
<dbReference type="SMART" id="SM00145">
    <property type="entry name" value="PI3Ka"/>
    <property type="match status" value="1"/>
</dbReference>
<dbReference type="AlphaFoldDB" id="G8BRK8"/>
<dbReference type="FunFam" id="1.25.40.70:FF:000019">
    <property type="entry name" value="Phosphatidylinositol 3-kinase VPS34"/>
    <property type="match status" value="1"/>
</dbReference>
<dbReference type="KEGG" id="tpf:TPHA_0C02310"/>
<dbReference type="Gene3D" id="1.10.1070.11">
    <property type="entry name" value="Phosphatidylinositol 3-/4-kinase, catalytic domain"/>
    <property type="match status" value="1"/>
</dbReference>
<feature type="compositionally biased region" description="Low complexity" evidence="16">
    <location>
        <begin position="321"/>
        <end position="337"/>
    </location>
</feature>
<evidence type="ECO:0000256" key="12">
    <source>
        <dbReference type="ARBA" id="ARBA00023136"/>
    </source>
</evidence>
<dbReference type="GO" id="GO:0000329">
    <property type="term" value="C:fungal-type vacuole membrane"/>
    <property type="evidence" value="ECO:0007669"/>
    <property type="project" value="EnsemblFungi"/>
</dbReference>
<evidence type="ECO:0000256" key="2">
    <source>
        <dbReference type="ARBA" id="ARBA00004481"/>
    </source>
</evidence>
<dbReference type="GO" id="GO:0005777">
    <property type="term" value="C:peroxisome"/>
    <property type="evidence" value="ECO:0007669"/>
    <property type="project" value="EnsemblFungi"/>
</dbReference>
<dbReference type="PANTHER" id="PTHR10048:SF7">
    <property type="entry name" value="PHOSPHATIDYLINOSITOL 3-KINASE CATALYTIC SUBUNIT TYPE 3"/>
    <property type="match status" value="1"/>
</dbReference>
<comment type="subcellular location">
    <subcellularLocation>
        <location evidence="2">Endosome membrane</location>
        <topology evidence="2">Peripheral membrane protein</topology>
    </subcellularLocation>
    <subcellularLocation>
        <location evidence="1">Golgi apparatus</location>
        <location evidence="1">trans-Golgi network membrane</location>
        <topology evidence="1">Peripheral membrane protein</topology>
    </subcellularLocation>
</comment>
<dbReference type="Gene3D" id="1.25.40.70">
    <property type="entry name" value="Phosphatidylinositol 3-kinase, accessory domain (PIK)"/>
    <property type="match status" value="1"/>
</dbReference>
<dbReference type="InterPro" id="IPR057756">
    <property type="entry name" value="PI3-kinase_type3/VPS34_cat"/>
</dbReference>
<keyword evidence="11" id="KW-0333">Golgi apparatus</keyword>
<dbReference type="GO" id="GO:0071561">
    <property type="term" value="C:nucleus-vacuole junction"/>
    <property type="evidence" value="ECO:0007669"/>
    <property type="project" value="EnsemblFungi"/>
</dbReference>
<dbReference type="Proteomes" id="UP000005666">
    <property type="component" value="Chromosome 3"/>
</dbReference>
<name>G8BRK8_TETPH</name>
<dbReference type="PIRSF" id="PIRSF000587">
    <property type="entry name" value="PI3K_Vps34"/>
    <property type="match status" value="1"/>
</dbReference>
<dbReference type="HOGENOM" id="CLU_004869_0_0_1"/>
<dbReference type="GO" id="GO:0032120">
    <property type="term" value="P:ascospore-type prospore membrane formation"/>
    <property type="evidence" value="ECO:0007669"/>
    <property type="project" value="EnsemblFungi"/>
</dbReference>
<dbReference type="InterPro" id="IPR002420">
    <property type="entry name" value="PI3K-type_C2_dom"/>
</dbReference>
<dbReference type="PROSITE" id="PS51545">
    <property type="entry name" value="PIK_HELICAL"/>
    <property type="match status" value="1"/>
</dbReference>
<reference evidence="20 21" key="1">
    <citation type="journal article" date="2011" name="Proc. Natl. Acad. Sci. U.S.A.">
        <title>Evolutionary erosion of yeast sex chromosomes by mating-type switching accidents.</title>
        <authorList>
            <person name="Gordon J.L."/>
            <person name="Armisen D."/>
            <person name="Proux-Wera E."/>
            <person name="Oheigeartaigh S.S."/>
            <person name="Byrne K.P."/>
            <person name="Wolfe K.H."/>
        </authorList>
    </citation>
    <scope>NUCLEOTIDE SEQUENCE [LARGE SCALE GENOMIC DNA]</scope>
    <source>
        <strain evidence="21">ATCC 24235 / CBS 4417 / NBRC 1672 / NRRL Y-8282 / UCD 70-5</strain>
    </source>
</reference>
<keyword evidence="12" id="KW-0472">Membrane</keyword>
<dbReference type="Gene3D" id="3.30.1010.10">
    <property type="entry name" value="Phosphatidylinositol 3-kinase Catalytic Subunit, Chain A, domain 4"/>
    <property type="match status" value="1"/>
</dbReference>
<dbReference type="PROSITE" id="PS00915">
    <property type="entry name" value="PI3_4_KINASE_1"/>
    <property type="match status" value="1"/>
</dbReference>
<dbReference type="GO" id="GO:0004672">
    <property type="term" value="F:protein kinase activity"/>
    <property type="evidence" value="ECO:0007669"/>
    <property type="project" value="EnsemblFungi"/>
</dbReference>
<dbReference type="GO" id="GO:0034271">
    <property type="term" value="C:phosphatidylinositol 3-kinase complex, class III, type I"/>
    <property type="evidence" value="ECO:0007669"/>
    <property type="project" value="EnsemblFungi"/>
</dbReference>
<feature type="domain" description="PI3K/PI4K catalytic" evidence="17">
    <location>
        <begin position="682"/>
        <end position="948"/>
    </location>
</feature>
<evidence type="ECO:0000256" key="16">
    <source>
        <dbReference type="SAM" id="MobiDB-lite"/>
    </source>
</evidence>
<evidence type="ECO:0000259" key="19">
    <source>
        <dbReference type="PROSITE" id="PS51547"/>
    </source>
</evidence>
<keyword evidence="8 15" id="KW-0418">Kinase</keyword>
<dbReference type="GO" id="GO:0000425">
    <property type="term" value="P:pexophagy"/>
    <property type="evidence" value="ECO:0007669"/>
    <property type="project" value="EnsemblFungi"/>
</dbReference>
<evidence type="ECO:0000256" key="3">
    <source>
        <dbReference type="ARBA" id="ARBA00006209"/>
    </source>
</evidence>
<dbReference type="eggNOG" id="KOG0906">
    <property type="taxonomic scope" value="Eukaryota"/>
</dbReference>
<comment type="similarity">
    <text evidence="3">Belongs to the PI3/PI4-kinase family. Type III PI4K subfamily.</text>
</comment>
<dbReference type="RefSeq" id="XP_003684818.1">
    <property type="nucleotide sequence ID" value="XM_003684770.1"/>
</dbReference>
<dbReference type="Pfam" id="PF00792">
    <property type="entry name" value="PI3K_C2"/>
    <property type="match status" value="1"/>
</dbReference>
<dbReference type="InterPro" id="IPR018936">
    <property type="entry name" value="PI3/4_kinase_CS"/>
</dbReference>
<dbReference type="GO" id="GO:0032968">
    <property type="term" value="P:positive regulation of transcription elongation by RNA polymerase II"/>
    <property type="evidence" value="ECO:0007669"/>
    <property type="project" value="EnsemblFungi"/>
</dbReference>
<evidence type="ECO:0000313" key="20">
    <source>
        <dbReference type="EMBL" id="CCE62384.1"/>
    </source>
</evidence>
<keyword evidence="21" id="KW-1185">Reference proteome</keyword>
<dbReference type="GO" id="GO:0016303">
    <property type="term" value="F:1-phosphatidylinositol-3-kinase activity"/>
    <property type="evidence" value="ECO:0007669"/>
    <property type="project" value="UniProtKB-UniRule"/>
</dbReference>
<dbReference type="PROSITE" id="PS50290">
    <property type="entry name" value="PI3_4_KINASE_3"/>
    <property type="match status" value="1"/>
</dbReference>
<dbReference type="GO" id="GO:0048015">
    <property type="term" value="P:phosphatidylinositol-mediated signaling"/>
    <property type="evidence" value="ECO:0007669"/>
    <property type="project" value="TreeGrafter"/>
</dbReference>
<evidence type="ECO:0000256" key="11">
    <source>
        <dbReference type="ARBA" id="ARBA00023034"/>
    </source>
</evidence>
<evidence type="ECO:0000256" key="4">
    <source>
        <dbReference type="ARBA" id="ARBA00012073"/>
    </source>
</evidence>
<dbReference type="GO" id="GO:0005794">
    <property type="term" value="C:Golgi apparatus"/>
    <property type="evidence" value="ECO:0007669"/>
    <property type="project" value="UniProtKB-SubCell"/>
</dbReference>
<dbReference type="GeneID" id="11535314"/>